<dbReference type="Pfam" id="PF14604">
    <property type="entry name" value="SH3_9"/>
    <property type="match status" value="1"/>
</dbReference>
<feature type="compositionally biased region" description="Basic and acidic residues" evidence="3">
    <location>
        <begin position="467"/>
        <end position="477"/>
    </location>
</feature>
<feature type="compositionally biased region" description="Basic and acidic residues" evidence="3">
    <location>
        <begin position="982"/>
        <end position="994"/>
    </location>
</feature>
<feature type="region of interest" description="Disordered" evidence="3">
    <location>
        <begin position="230"/>
        <end position="1053"/>
    </location>
</feature>
<name>A0AA89BWW3_PINIB</name>
<feature type="compositionally biased region" description="Polar residues" evidence="3">
    <location>
        <begin position="372"/>
        <end position="390"/>
    </location>
</feature>
<feature type="domain" description="SH3" evidence="4">
    <location>
        <begin position="1431"/>
        <end position="1488"/>
    </location>
</feature>
<feature type="compositionally biased region" description="Pro residues" evidence="3">
    <location>
        <begin position="180"/>
        <end position="190"/>
    </location>
</feature>
<feature type="domain" description="SH3" evidence="4">
    <location>
        <begin position="1347"/>
        <end position="1406"/>
    </location>
</feature>
<feature type="compositionally biased region" description="Low complexity" evidence="3">
    <location>
        <begin position="315"/>
        <end position="329"/>
    </location>
</feature>
<feature type="compositionally biased region" description="Polar residues" evidence="3">
    <location>
        <begin position="869"/>
        <end position="887"/>
    </location>
</feature>
<feature type="domain" description="SH3" evidence="4">
    <location>
        <begin position="1270"/>
        <end position="1328"/>
    </location>
</feature>
<evidence type="ECO:0000259" key="4">
    <source>
        <dbReference type="PROSITE" id="PS50002"/>
    </source>
</evidence>
<sequence>MSEVAPPPPKRPTIIRQNLGSGERSGPPVPARPAPPVPPGSSSRSSTVDMVPTPHPKPPPPAHRPSVQRPSKTDDDLPPVVTRNHATKPSRPVSVSAAKTSDSVRRRPEITIVAARPMSEVGFRGEQAASGAKPGMAVESKTSDITGEDRKDETKNNPLPKVPPRKDTQPQRSQSMKQPPGRPPHIPPVHPSSVSNTNMPSSSVVQNDSLLLDLDIPDKTASDILVPLNSSVNSSVHPDEKDQSEDVDVKPRPKPAERPKAPPQRPASSVVGSGKPRSNPPIRGPPPKAPPPKVSPRNDVKETNKGTEGGDSSSQTAQQDIDIHTTQQTESKETEVKKPPPSKPIKPPVSKPAPARRAPPRPQPVEIPTPSEPLSTSATEPSSQTSAHGEQNQDSKSQEQEAPPVSPVYAAITHPVSKRPTIIRPASFRASTHGDSEKAQGDFSSDSSKKDADDSNIQKTPPLPARHYNDDVKHDVSDATPSGIGSESSDVQNMSAPKPVIKTKPSIVGRPKSFSLRETASKFEASSEQNVKSAENKHSVLPSPAPKPKPKPTVLAKPRSSSMPTEKSSPDTSIDNSDNSHHPIDFKTDNKETVTKSDDKEIGTSEVEKKKPERPTIIRPPAKPKRTMTDDSEEKPMVTSDDSQIPNVKHSPSPVLSKRPVSVMLPPGHTGAFDGKLSKSENEEENNESENSTKPERPLRQPVSTGSPKPPHKPPLPSTSPACHIAEENENGNENSKKPERPAKQPVSTGPSKPPHKPLLPSTSPAGHTSTIPSELASDACENVTTEDTQSALSSNKPKIPLASPSNKPSESVSEKMDPDATQPVTPSKPPTKPPLPSTKSLDKISPESSEDSPMQSSSALKPVPQKPQVPSTSPAVHSSNTNVEASSNEEDLTQSVVPSKPPPPVKSPVSVPTKPPPPTVKSPASDTNHASAENLIEKKADTIVETAEKDISEKPEIVSRPPPPELQGTNSSVPSTTQSQEEEHIMDQSKPDKPGAPSRPRKGPFRPAPKPSGKEREVIKKVEKPPPARPAVPQRESPPELPSRPGPGHPLYHYMLSTPHGIALHDFDASHQDELSLKVNEVVVLLKRVDDSWLMGQIGNRQGIFPQDFLAIQIPLPGELPPSDMVMNTADVTQDIWGEVSYQEEIQEKIDTIGKGPRCCARFDFEGGGAGDLQFEEGDYIKILERVDAEWLRGELNGVVGIFPISFVEIIEDLSLDNSSLYIDLGQGQAGVSGQGQAGISTNNSLTTSSSNENVTVQEQGHLQQDFQQAEFSAMVLHNHRGGPGELSLQFGDYVRLIHRISDDWLYGEIHGQKGKFPASIIDAVPPGLPQDGESQPHPSPKGTTHGTTLCVALYDFQSNDPGDLNFVTGDKIEIIEKLGDEWLKGKLNGKEGIFPSNFVKIEEVENVPRNETPEPKPVFTIDSPQTSDDIATTGTALYDFNGQNDSELSFKAGDIIILGDYVPGAEEWRIGELNGHQGMFPASFVN</sequence>
<dbReference type="Pfam" id="PF00018">
    <property type="entry name" value="SH3_1"/>
    <property type="match status" value="4"/>
</dbReference>
<feature type="compositionally biased region" description="Pro residues" evidence="3">
    <location>
        <begin position="339"/>
        <end position="351"/>
    </location>
</feature>
<dbReference type="Gene3D" id="2.30.30.40">
    <property type="entry name" value="SH3 Domains"/>
    <property type="match status" value="5"/>
</dbReference>
<feature type="compositionally biased region" description="Polar residues" evidence="3">
    <location>
        <begin position="559"/>
        <end position="577"/>
    </location>
</feature>
<feature type="compositionally biased region" description="Basic and acidic residues" evidence="3">
    <location>
        <begin position="296"/>
        <end position="305"/>
    </location>
</feature>
<dbReference type="PROSITE" id="PS50002">
    <property type="entry name" value="SH3"/>
    <property type="match status" value="5"/>
</dbReference>
<accession>A0AA89BWW3</accession>
<feature type="compositionally biased region" description="Basic and acidic residues" evidence="3">
    <location>
        <begin position="936"/>
        <end position="958"/>
    </location>
</feature>
<feature type="compositionally biased region" description="Pro residues" evidence="3">
    <location>
        <begin position="1040"/>
        <end position="1049"/>
    </location>
</feature>
<dbReference type="PANTHER" id="PTHR45929:SF3">
    <property type="entry name" value="JAK PATHWAY SIGNAL TRANSDUCTION ADAPTOR MOLECULE"/>
    <property type="match status" value="1"/>
</dbReference>
<dbReference type="PRINTS" id="PR00452">
    <property type="entry name" value="SH3DOMAIN"/>
</dbReference>
<dbReference type="Proteomes" id="UP001186944">
    <property type="component" value="Unassembled WGS sequence"/>
</dbReference>
<dbReference type="InterPro" id="IPR036028">
    <property type="entry name" value="SH3-like_dom_sf"/>
</dbReference>
<dbReference type="PANTHER" id="PTHR45929">
    <property type="entry name" value="JAK PATHWAY SIGNAL TRANSDUCTION ADAPTOR MOLECULE"/>
    <property type="match status" value="1"/>
</dbReference>
<feature type="domain" description="SH3" evidence="4">
    <location>
        <begin position="1155"/>
        <end position="1214"/>
    </location>
</feature>
<dbReference type="CDD" id="cd00174">
    <property type="entry name" value="SH3"/>
    <property type="match status" value="1"/>
</dbReference>
<feature type="compositionally biased region" description="Pro residues" evidence="3">
    <location>
        <begin position="53"/>
        <end position="63"/>
    </location>
</feature>
<feature type="compositionally biased region" description="Basic and acidic residues" evidence="3">
    <location>
        <begin position="1013"/>
        <end position="1027"/>
    </location>
</feature>
<feature type="compositionally biased region" description="Pro residues" evidence="3">
    <location>
        <begin position="27"/>
        <end position="39"/>
    </location>
</feature>
<protein>
    <recommendedName>
        <fullName evidence="4">SH3 domain-containing protein</fullName>
    </recommendedName>
</protein>
<feature type="compositionally biased region" description="Pro residues" evidence="3">
    <location>
        <begin position="1"/>
        <end position="11"/>
    </location>
</feature>
<keyword evidence="1 2" id="KW-0728">SH3 domain</keyword>
<dbReference type="InterPro" id="IPR050670">
    <property type="entry name" value="STAM"/>
</dbReference>
<organism evidence="5 6">
    <name type="scientific">Pinctada imbricata</name>
    <name type="common">Atlantic pearl-oyster</name>
    <name type="synonym">Pinctada martensii</name>
    <dbReference type="NCBI Taxonomy" id="66713"/>
    <lineage>
        <taxon>Eukaryota</taxon>
        <taxon>Metazoa</taxon>
        <taxon>Spiralia</taxon>
        <taxon>Lophotrochozoa</taxon>
        <taxon>Mollusca</taxon>
        <taxon>Bivalvia</taxon>
        <taxon>Autobranchia</taxon>
        <taxon>Pteriomorphia</taxon>
        <taxon>Pterioida</taxon>
        <taxon>Pterioidea</taxon>
        <taxon>Pteriidae</taxon>
        <taxon>Pinctada</taxon>
    </lineage>
</organism>
<evidence type="ECO:0000256" key="3">
    <source>
        <dbReference type="SAM" id="MobiDB-lite"/>
    </source>
</evidence>
<dbReference type="PRINTS" id="PR00499">
    <property type="entry name" value="P67PHOX"/>
</dbReference>
<feature type="region of interest" description="Disordered" evidence="3">
    <location>
        <begin position="1"/>
        <end position="204"/>
    </location>
</feature>
<feature type="compositionally biased region" description="Pro residues" evidence="3">
    <location>
        <begin position="360"/>
        <end position="371"/>
    </location>
</feature>
<dbReference type="InterPro" id="IPR001452">
    <property type="entry name" value="SH3_domain"/>
</dbReference>
<feature type="compositionally biased region" description="Low complexity" evidence="3">
    <location>
        <begin position="191"/>
        <end position="204"/>
    </location>
</feature>
<evidence type="ECO:0000313" key="5">
    <source>
        <dbReference type="EMBL" id="KAK3099484.1"/>
    </source>
</evidence>
<dbReference type="SUPFAM" id="SSF50044">
    <property type="entry name" value="SH3-domain"/>
    <property type="match status" value="5"/>
</dbReference>
<reference evidence="5" key="1">
    <citation type="submission" date="2019-08" db="EMBL/GenBank/DDBJ databases">
        <title>The improved chromosome-level genome for the pearl oyster Pinctada fucata martensii using PacBio sequencing and Hi-C.</title>
        <authorList>
            <person name="Zheng Z."/>
        </authorList>
    </citation>
    <scope>NUCLEOTIDE SEQUENCE</scope>
    <source>
        <strain evidence="5">ZZ-2019</strain>
        <tissue evidence="5">Adductor muscle</tissue>
    </source>
</reference>
<proteinExistence type="predicted"/>
<feature type="domain" description="SH3" evidence="4">
    <location>
        <begin position="1057"/>
        <end position="1116"/>
    </location>
</feature>
<feature type="compositionally biased region" description="Polar residues" evidence="3">
    <location>
        <begin position="968"/>
        <end position="980"/>
    </location>
</feature>
<feature type="compositionally biased region" description="Polar residues" evidence="3">
    <location>
        <begin position="479"/>
        <end position="495"/>
    </location>
</feature>
<feature type="compositionally biased region" description="Basic and acidic residues" evidence="3">
    <location>
        <begin position="247"/>
        <end position="260"/>
    </location>
</feature>
<dbReference type="SMART" id="SM00326">
    <property type="entry name" value="SH3"/>
    <property type="match status" value="5"/>
</dbReference>
<comment type="caution">
    <text evidence="5">The sequence shown here is derived from an EMBL/GenBank/DDBJ whole genome shotgun (WGS) entry which is preliminary data.</text>
</comment>
<feature type="compositionally biased region" description="Polar residues" evidence="3">
    <location>
        <begin position="783"/>
        <end position="797"/>
    </location>
</feature>
<evidence type="ECO:0000256" key="1">
    <source>
        <dbReference type="ARBA" id="ARBA00022443"/>
    </source>
</evidence>
<feature type="compositionally biased region" description="Basic and acidic residues" evidence="3">
    <location>
        <begin position="578"/>
        <end position="616"/>
    </location>
</feature>
<feature type="compositionally biased region" description="Pro residues" evidence="3">
    <location>
        <begin position="827"/>
        <end position="837"/>
    </location>
</feature>
<evidence type="ECO:0000313" key="6">
    <source>
        <dbReference type="Proteomes" id="UP001186944"/>
    </source>
</evidence>
<dbReference type="EMBL" id="VSWD01000006">
    <property type="protein sequence ID" value="KAK3099484.1"/>
    <property type="molecule type" value="Genomic_DNA"/>
</dbReference>
<evidence type="ECO:0000256" key="2">
    <source>
        <dbReference type="PROSITE-ProRule" id="PRU00192"/>
    </source>
</evidence>
<gene>
    <name evidence="5" type="ORF">FSP39_005124</name>
</gene>
<feature type="compositionally biased region" description="Polar residues" evidence="3">
    <location>
        <begin position="524"/>
        <end position="533"/>
    </location>
</feature>
<keyword evidence="6" id="KW-1185">Reference proteome</keyword>
<feature type="compositionally biased region" description="Pro residues" evidence="3">
    <location>
        <begin position="278"/>
        <end position="294"/>
    </location>
</feature>